<dbReference type="Proteomes" id="UP000233786">
    <property type="component" value="Unassembled WGS sequence"/>
</dbReference>
<dbReference type="GO" id="GO:0003677">
    <property type="term" value="F:DNA binding"/>
    <property type="evidence" value="ECO:0007669"/>
    <property type="project" value="UniProtKB-KW"/>
</dbReference>
<comment type="caution">
    <text evidence="5">The sequence shown here is derived from an EMBL/GenBank/DDBJ whole genome shotgun (WGS) entry which is preliminary data.</text>
</comment>
<feature type="domain" description="GntR C-terminal" evidence="4">
    <location>
        <begin position="112"/>
        <end position="239"/>
    </location>
</feature>
<evidence type="ECO:0000256" key="2">
    <source>
        <dbReference type="ARBA" id="ARBA00023125"/>
    </source>
</evidence>
<dbReference type="AlphaFoldDB" id="A0A2N3Y0L9"/>
<dbReference type="InterPro" id="IPR013668">
    <property type="entry name" value="RNase_R_HTH_12"/>
</dbReference>
<reference evidence="5" key="1">
    <citation type="submission" date="2017-12" db="EMBL/GenBank/DDBJ databases">
        <title>Sequencing the genomes of 1000 Actinobacteria strains.</title>
        <authorList>
            <person name="Klenk H.-P."/>
        </authorList>
    </citation>
    <scope>NUCLEOTIDE SEQUENCE [LARGE SCALE GENOMIC DNA]</scope>
    <source>
        <strain evidence="5">DSM 44228</strain>
    </source>
</reference>
<dbReference type="OrthoDB" id="3677297at2"/>
<evidence type="ECO:0000256" key="3">
    <source>
        <dbReference type="ARBA" id="ARBA00023163"/>
    </source>
</evidence>
<evidence type="ECO:0000259" key="4">
    <source>
        <dbReference type="SMART" id="SM00895"/>
    </source>
</evidence>
<keyword evidence="6" id="KW-1185">Reference proteome</keyword>
<keyword evidence="3" id="KW-0804">Transcription</keyword>
<evidence type="ECO:0000313" key="6">
    <source>
        <dbReference type="Proteomes" id="UP000233786"/>
    </source>
</evidence>
<dbReference type="SMART" id="SM00895">
    <property type="entry name" value="FCD"/>
    <property type="match status" value="1"/>
</dbReference>
<accession>A0A2N3Y0L9</accession>
<dbReference type="EMBL" id="PJNB01000001">
    <property type="protein sequence ID" value="PKW16474.1"/>
    <property type="molecule type" value="Genomic_DNA"/>
</dbReference>
<dbReference type="SUPFAM" id="SSF48008">
    <property type="entry name" value="GntR ligand-binding domain-like"/>
    <property type="match status" value="1"/>
</dbReference>
<name>A0A2N3Y0L9_SACSN</name>
<evidence type="ECO:0000256" key="1">
    <source>
        <dbReference type="ARBA" id="ARBA00023015"/>
    </source>
</evidence>
<keyword evidence="1" id="KW-0805">Transcription regulation</keyword>
<evidence type="ECO:0000313" key="5">
    <source>
        <dbReference type="EMBL" id="PKW16474.1"/>
    </source>
</evidence>
<organism evidence="5 6">
    <name type="scientific">Saccharopolyspora spinosa</name>
    <dbReference type="NCBI Taxonomy" id="60894"/>
    <lineage>
        <taxon>Bacteria</taxon>
        <taxon>Bacillati</taxon>
        <taxon>Actinomycetota</taxon>
        <taxon>Actinomycetes</taxon>
        <taxon>Pseudonocardiales</taxon>
        <taxon>Pseudonocardiaceae</taxon>
        <taxon>Saccharopolyspora</taxon>
    </lineage>
</organism>
<dbReference type="STRING" id="994479.GCA_000194155_07256"/>
<dbReference type="InterPro" id="IPR008920">
    <property type="entry name" value="TF_FadR/GntR_C"/>
</dbReference>
<protein>
    <submittedName>
        <fullName evidence="5">Ribonuclease R-like protein with winged-helix domain</fullName>
    </submittedName>
</protein>
<dbReference type="Pfam" id="PF07729">
    <property type="entry name" value="FCD"/>
    <property type="match status" value="1"/>
</dbReference>
<gene>
    <name evidence="5" type="ORF">A8926_4308</name>
</gene>
<dbReference type="InterPro" id="IPR011711">
    <property type="entry name" value="GntR_C"/>
</dbReference>
<proteinExistence type="predicted"/>
<dbReference type="Pfam" id="PF08461">
    <property type="entry name" value="WHD_RNase_R"/>
    <property type="match status" value="1"/>
</dbReference>
<dbReference type="PANTHER" id="PTHR43537:SF5">
    <property type="entry name" value="UXU OPERON TRANSCRIPTIONAL REGULATOR"/>
    <property type="match status" value="1"/>
</dbReference>
<dbReference type="RefSeq" id="WP_083822312.1">
    <property type="nucleotide sequence ID" value="NZ_CP061007.1"/>
</dbReference>
<dbReference type="PANTHER" id="PTHR43537">
    <property type="entry name" value="TRANSCRIPTIONAL REGULATOR, GNTR FAMILY"/>
    <property type="match status" value="1"/>
</dbReference>
<sequence length="278" mass="30306">MHSDGVGGPIGTSRGDREEVPLLTALYDATGPIGARQIRESLRLHGIELSESTIARRLRELDSDGLTQQVGLKGRTLTTLGRHRIGVLLRADRTATDLRHATQVETAEDVLNLLKARRAIEPEAVFESAHLVTPHDIASLGGLVTDHDAAVGAGDSFPRDLALGFHRRVTAHSENPLVQAMLAIVLDPSLDRVEAALDVILEVRHRDRDSVAEHQAIVEALAAHDGALAAELMRSHLSRLIAEVEAFIERYDGALLERLIRWNGRGVEQDAGWSPQPH</sequence>
<keyword evidence="2" id="KW-0238">DNA-binding</keyword>
<dbReference type="Gene3D" id="1.20.120.530">
    <property type="entry name" value="GntR ligand-binding domain-like"/>
    <property type="match status" value="1"/>
</dbReference>